<dbReference type="AlphaFoldDB" id="A0AAE0YEQ7"/>
<evidence type="ECO:0000313" key="2">
    <source>
        <dbReference type="EMBL" id="KAK3743316.1"/>
    </source>
</evidence>
<accession>A0AAE0YEQ7</accession>
<dbReference type="PANTHER" id="PTHR47272:SF1">
    <property type="entry name" value="PIGGYBAC TRANSPOSABLE ELEMENT-DERIVED PROTEIN 3-LIKE"/>
    <property type="match status" value="1"/>
</dbReference>
<reference evidence="2" key="1">
    <citation type="journal article" date="2023" name="G3 (Bethesda)">
        <title>A reference genome for the long-term kleptoplast-retaining sea slug Elysia crispata morphotype clarki.</title>
        <authorList>
            <person name="Eastman K.E."/>
            <person name="Pendleton A.L."/>
            <person name="Shaikh M.A."/>
            <person name="Suttiyut T."/>
            <person name="Ogas R."/>
            <person name="Tomko P."/>
            <person name="Gavelis G."/>
            <person name="Widhalm J.R."/>
            <person name="Wisecaver J.H."/>
        </authorList>
    </citation>
    <scope>NUCLEOTIDE SEQUENCE</scope>
    <source>
        <strain evidence="2">ECLA1</strain>
    </source>
</reference>
<feature type="domain" description="PiggyBac transposable element-derived protein" evidence="1">
    <location>
        <begin position="6"/>
        <end position="69"/>
    </location>
</feature>
<dbReference type="PANTHER" id="PTHR47272">
    <property type="entry name" value="DDE_TNP_1_7 DOMAIN-CONTAINING PROTEIN"/>
    <property type="match status" value="1"/>
</dbReference>
<dbReference type="Pfam" id="PF13843">
    <property type="entry name" value="DDE_Tnp_1_7"/>
    <property type="match status" value="1"/>
</dbReference>
<sequence>MSQPCEDKLYKIRPLFEKLNAIFKSTTADEMFSIDEQVVSFNGKSTLKTYNPAKPKKWGYKIYMFCLAQMESSTTWPSLHASSNLCQENQIETLQQHCSSSADTGSARSMA</sequence>
<protein>
    <recommendedName>
        <fullName evidence="1">PiggyBac transposable element-derived protein domain-containing protein</fullName>
    </recommendedName>
</protein>
<name>A0AAE0YEQ7_9GAST</name>
<comment type="caution">
    <text evidence="2">The sequence shown here is derived from an EMBL/GenBank/DDBJ whole genome shotgun (WGS) entry which is preliminary data.</text>
</comment>
<dbReference type="EMBL" id="JAWDGP010006317">
    <property type="protein sequence ID" value="KAK3743316.1"/>
    <property type="molecule type" value="Genomic_DNA"/>
</dbReference>
<organism evidence="2 3">
    <name type="scientific">Elysia crispata</name>
    <name type="common">lettuce slug</name>
    <dbReference type="NCBI Taxonomy" id="231223"/>
    <lineage>
        <taxon>Eukaryota</taxon>
        <taxon>Metazoa</taxon>
        <taxon>Spiralia</taxon>
        <taxon>Lophotrochozoa</taxon>
        <taxon>Mollusca</taxon>
        <taxon>Gastropoda</taxon>
        <taxon>Heterobranchia</taxon>
        <taxon>Euthyneura</taxon>
        <taxon>Panpulmonata</taxon>
        <taxon>Sacoglossa</taxon>
        <taxon>Placobranchoidea</taxon>
        <taxon>Plakobranchidae</taxon>
        <taxon>Elysia</taxon>
    </lineage>
</organism>
<gene>
    <name evidence="2" type="ORF">RRG08_007554</name>
</gene>
<dbReference type="Proteomes" id="UP001283361">
    <property type="component" value="Unassembled WGS sequence"/>
</dbReference>
<evidence type="ECO:0000313" key="3">
    <source>
        <dbReference type="Proteomes" id="UP001283361"/>
    </source>
</evidence>
<dbReference type="InterPro" id="IPR029526">
    <property type="entry name" value="PGBD"/>
</dbReference>
<proteinExistence type="predicted"/>
<evidence type="ECO:0000259" key="1">
    <source>
        <dbReference type="Pfam" id="PF13843"/>
    </source>
</evidence>
<keyword evidence="3" id="KW-1185">Reference proteome</keyword>